<evidence type="ECO:0000313" key="4">
    <source>
        <dbReference type="Proteomes" id="UP000240624"/>
    </source>
</evidence>
<sequence length="35" mass="4101">MMLENEGHEAVERELRELLQATIVEYETALEELNP</sequence>
<dbReference type="AlphaFoldDB" id="A0A1X6ZNH2"/>
<dbReference type="EMBL" id="FWFY01000008">
    <property type="protein sequence ID" value="SLN56919.1"/>
    <property type="molecule type" value="Genomic_DNA"/>
</dbReference>
<evidence type="ECO:0000313" key="1">
    <source>
        <dbReference type="EMBL" id="PSK85804.1"/>
    </source>
</evidence>
<reference evidence="1 4" key="2">
    <citation type="submission" date="2018-03" db="EMBL/GenBank/DDBJ databases">
        <title>Genomic Encyclopedia of Archaeal and Bacterial Type Strains, Phase II (KMG-II): from individual species to whole genera.</title>
        <authorList>
            <person name="Goeker M."/>
        </authorList>
    </citation>
    <scope>NUCLEOTIDE SEQUENCE [LARGE SCALE GENOMIC DNA]</scope>
    <source>
        <strain evidence="1 4">DSM 29956</strain>
    </source>
</reference>
<dbReference type="Proteomes" id="UP000240624">
    <property type="component" value="Unassembled WGS sequence"/>
</dbReference>
<evidence type="ECO:0000313" key="3">
    <source>
        <dbReference type="Proteomes" id="UP000193495"/>
    </source>
</evidence>
<evidence type="ECO:0000313" key="2">
    <source>
        <dbReference type="EMBL" id="SLN56919.1"/>
    </source>
</evidence>
<keyword evidence="4" id="KW-1185">Reference proteome</keyword>
<organism evidence="2 3">
    <name type="scientific">Limimaricola soesokkakensis</name>
    <dbReference type="NCBI Taxonomy" id="1343159"/>
    <lineage>
        <taxon>Bacteria</taxon>
        <taxon>Pseudomonadati</taxon>
        <taxon>Pseudomonadota</taxon>
        <taxon>Alphaproteobacteria</taxon>
        <taxon>Rhodobacterales</taxon>
        <taxon>Paracoccaceae</taxon>
        <taxon>Limimaricola</taxon>
    </lineage>
</organism>
<protein>
    <submittedName>
        <fullName evidence="2">Uncharacterized protein</fullName>
    </submittedName>
</protein>
<gene>
    <name evidence="1" type="ORF">CLV79_10734</name>
    <name evidence="2" type="ORF">LOS8367_02706</name>
</gene>
<name>A0A1X6ZNH2_9RHOB</name>
<dbReference type="EMBL" id="PYGB01000007">
    <property type="protein sequence ID" value="PSK85804.1"/>
    <property type="molecule type" value="Genomic_DNA"/>
</dbReference>
<proteinExistence type="predicted"/>
<accession>A0A1X6ZNH2</accession>
<dbReference type="Proteomes" id="UP000193495">
    <property type="component" value="Unassembled WGS sequence"/>
</dbReference>
<reference evidence="2 3" key="1">
    <citation type="submission" date="2017-03" db="EMBL/GenBank/DDBJ databases">
        <authorList>
            <person name="Afonso C.L."/>
            <person name="Miller P.J."/>
            <person name="Scott M.A."/>
            <person name="Spackman E."/>
            <person name="Goraichik I."/>
            <person name="Dimitrov K.M."/>
            <person name="Suarez D.L."/>
            <person name="Swayne D.E."/>
        </authorList>
    </citation>
    <scope>NUCLEOTIDE SEQUENCE [LARGE SCALE GENOMIC DNA]</scope>
    <source>
        <strain evidence="2 3">CECT 8367</strain>
    </source>
</reference>